<dbReference type="STRING" id="1442369.A0A0D2I7Y0"/>
<dbReference type="PANTHER" id="PTHR24148">
    <property type="entry name" value="ANKYRIN REPEAT DOMAIN-CONTAINING PROTEIN 39 HOMOLOG-RELATED"/>
    <property type="match status" value="1"/>
</dbReference>
<name>A0A0D2I7Y0_9EURO</name>
<keyword evidence="1" id="KW-0472">Membrane</keyword>
<keyword evidence="1" id="KW-0812">Transmembrane</keyword>
<protein>
    <recommendedName>
        <fullName evidence="2">Heterokaryon incompatibility domain-containing protein</fullName>
    </recommendedName>
</protein>
<dbReference type="EMBL" id="KN847480">
    <property type="protein sequence ID" value="KIX01944.1"/>
    <property type="molecule type" value="Genomic_DNA"/>
</dbReference>
<feature type="domain" description="Heterokaryon incompatibility" evidence="2">
    <location>
        <begin position="130"/>
        <end position="270"/>
    </location>
</feature>
<proteinExistence type="predicted"/>
<evidence type="ECO:0000313" key="3">
    <source>
        <dbReference type="EMBL" id="KIX01944.1"/>
    </source>
</evidence>
<gene>
    <name evidence="3" type="ORF">Z518_07883</name>
</gene>
<reference evidence="3 4" key="1">
    <citation type="submission" date="2015-01" db="EMBL/GenBank/DDBJ databases">
        <title>The Genome Sequence of Rhinocladiella mackenzie CBS 650.93.</title>
        <authorList>
            <consortium name="The Broad Institute Genomics Platform"/>
            <person name="Cuomo C."/>
            <person name="de Hoog S."/>
            <person name="Gorbushina A."/>
            <person name="Stielow B."/>
            <person name="Teixiera M."/>
            <person name="Abouelleil A."/>
            <person name="Chapman S.B."/>
            <person name="Priest M."/>
            <person name="Young S.K."/>
            <person name="Wortman J."/>
            <person name="Nusbaum C."/>
            <person name="Birren B."/>
        </authorList>
    </citation>
    <scope>NUCLEOTIDE SEQUENCE [LARGE SCALE GENOMIC DNA]</scope>
    <source>
        <strain evidence="3 4">CBS 650.93</strain>
    </source>
</reference>
<dbReference type="InterPro" id="IPR052895">
    <property type="entry name" value="HetReg/Transcr_Mod"/>
</dbReference>
<sequence length="710" mass="81287">MAFLLASTLSSIISFETCRNYWLPNPFRYVVIVVCLALAAVYLNRVLWADIRGWLSRMVSEKHVCQESATQRHNGLATDYSTQGMRTDLFYDPLEEGQIRLLRFVHDVDHCDDTLRLELFHAKLSQRPEYAALSYSWGKAESTNTPMILVNNHACPVSHNLADALQKMKENHVFTLWVDAICINQNSATEKSKEVTRMFAIYRMAHTVAIWLGPDTGPRHDIETLIRMTEEFEKPSDKHQGLTHSLPENLDALERLLSQPYWSRVWIIQEVAAARQARVFWGSYVFELRTLETLVRENAHWIEERDHLHGLAQRVLDVRAACRAQQKPRLVDILAMTSASETSFLRDKVYGLLGLASDWADFIQEPNYSRGVSENQLCLEMTANYMNWYTSADIIFLRSTSLSQRTLPSWCPDYFHFEVHPFDRNLVPYVCGRDVNLGWEKRRAFGASARMNEVIPDTFRISGDRLTLKGTCIGAISALGCTLGEDGDTCRFHNEDSLSTNTVPDVGKVFRRLLLICHNEAFAHMSGSDFFTLLYTLPEKVFAHMRCMAVQEWLRLNKRFFEVFGVKLSPSAEAQGIPVKIVRGLDKFTIRPEWREYFSLSDGNTVNRRRDHPLESILKSMNSIIDERLRLIGIGDQGLLGWAHRDAAIGDTVWHLEGCTLQAILHKSTKLSEQDGVDVYHLVGHAYVDSIVASGRWLARKNKSRLVHLY</sequence>
<dbReference type="VEuPathDB" id="FungiDB:Z518_07883"/>
<evidence type="ECO:0000259" key="2">
    <source>
        <dbReference type="Pfam" id="PF06985"/>
    </source>
</evidence>
<dbReference type="Pfam" id="PF06985">
    <property type="entry name" value="HET"/>
    <property type="match status" value="1"/>
</dbReference>
<dbReference type="InterPro" id="IPR010730">
    <property type="entry name" value="HET"/>
</dbReference>
<dbReference type="RefSeq" id="XP_013269080.1">
    <property type="nucleotide sequence ID" value="XM_013413626.1"/>
</dbReference>
<dbReference type="PANTHER" id="PTHR24148:SF73">
    <property type="entry name" value="HET DOMAIN PROTEIN (AFU_ORTHOLOGUE AFUA_8G01020)"/>
    <property type="match status" value="1"/>
</dbReference>
<keyword evidence="1" id="KW-1133">Transmembrane helix</keyword>
<dbReference type="Proteomes" id="UP000053617">
    <property type="component" value="Unassembled WGS sequence"/>
</dbReference>
<dbReference type="AlphaFoldDB" id="A0A0D2I7Y0"/>
<dbReference type="HOGENOM" id="CLU_004184_7_1_1"/>
<organism evidence="3 4">
    <name type="scientific">Rhinocladiella mackenziei CBS 650.93</name>
    <dbReference type="NCBI Taxonomy" id="1442369"/>
    <lineage>
        <taxon>Eukaryota</taxon>
        <taxon>Fungi</taxon>
        <taxon>Dikarya</taxon>
        <taxon>Ascomycota</taxon>
        <taxon>Pezizomycotina</taxon>
        <taxon>Eurotiomycetes</taxon>
        <taxon>Chaetothyriomycetidae</taxon>
        <taxon>Chaetothyriales</taxon>
        <taxon>Herpotrichiellaceae</taxon>
        <taxon>Rhinocladiella</taxon>
    </lineage>
</organism>
<feature type="transmembrane region" description="Helical" evidence="1">
    <location>
        <begin position="30"/>
        <end position="48"/>
    </location>
</feature>
<dbReference type="GeneID" id="25295954"/>
<keyword evidence="4" id="KW-1185">Reference proteome</keyword>
<accession>A0A0D2I7Y0</accession>
<evidence type="ECO:0000313" key="4">
    <source>
        <dbReference type="Proteomes" id="UP000053617"/>
    </source>
</evidence>
<evidence type="ECO:0000256" key="1">
    <source>
        <dbReference type="SAM" id="Phobius"/>
    </source>
</evidence>
<dbReference type="OrthoDB" id="2157530at2759"/>